<evidence type="ECO:0000313" key="10">
    <source>
        <dbReference type="Proteomes" id="UP000323708"/>
    </source>
</evidence>
<dbReference type="EMBL" id="VTUX01000002">
    <property type="protein sequence ID" value="KAA1193333.1"/>
    <property type="molecule type" value="Genomic_DNA"/>
</dbReference>
<dbReference type="SUPFAM" id="SSF53756">
    <property type="entry name" value="UDP-Glycosyltransferase/glycogen phosphorylase"/>
    <property type="match status" value="1"/>
</dbReference>
<dbReference type="Pfam" id="PF12038">
    <property type="entry name" value="QTMAN_N"/>
    <property type="match status" value="1"/>
</dbReference>
<evidence type="ECO:0000259" key="7">
    <source>
        <dbReference type="Pfam" id="PF00534"/>
    </source>
</evidence>
<evidence type="ECO:0000256" key="6">
    <source>
        <dbReference type="ARBA" id="ARBA00048439"/>
    </source>
</evidence>
<comment type="similarity">
    <text evidence="1">Belongs to the glycosyltransferase group 1 family. Glycosyltransferase 4 subfamily.</text>
</comment>
<dbReference type="Gene3D" id="3.40.50.2000">
    <property type="entry name" value="Glycogen Phosphorylase B"/>
    <property type="match status" value="1"/>
</dbReference>
<evidence type="ECO:0000256" key="3">
    <source>
        <dbReference type="ARBA" id="ARBA00022679"/>
    </source>
</evidence>
<dbReference type="Proteomes" id="UP000323708">
    <property type="component" value="Unassembled WGS sequence"/>
</dbReference>
<dbReference type="EC" id="2.4.1.110" evidence="4"/>
<dbReference type="InterPro" id="IPR051862">
    <property type="entry name" value="GT-like_domain_containing_1"/>
</dbReference>
<feature type="domain" description="tRNA-queuosine alpha-mannosyltransferase N-terminal" evidence="8">
    <location>
        <begin position="27"/>
        <end position="196"/>
    </location>
</feature>
<evidence type="ECO:0000259" key="8">
    <source>
        <dbReference type="Pfam" id="PF12038"/>
    </source>
</evidence>
<keyword evidence="2" id="KW-0328">Glycosyltransferase</keyword>
<evidence type="ECO:0000256" key="2">
    <source>
        <dbReference type="ARBA" id="ARBA00022676"/>
    </source>
</evidence>
<dbReference type="GO" id="GO:0016438">
    <property type="term" value="F:tRNA-queuosine(34) beta-mannosyltransferase activity"/>
    <property type="evidence" value="ECO:0007669"/>
    <property type="project" value="UniProtKB-EC"/>
</dbReference>
<protein>
    <recommendedName>
        <fullName evidence="5">tRNA-queuosine alpha-mannosyltransferase</fullName>
        <ecNumber evidence="4">2.4.1.110</ecNumber>
    </recommendedName>
</protein>
<dbReference type="AlphaFoldDB" id="A0A5B0X233"/>
<dbReference type="InterPro" id="IPR001296">
    <property type="entry name" value="Glyco_trans_1"/>
</dbReference>
<accession>A0A5B0X233</accession>
<dbReference type="PANTHER" id="PTHR13615">
    <property type="entry name" value="GLYCOSYLTRANSFERASE-LIKE 1"/>
    <property type="match status" value="1"/>
</dbReference>
<keyword evidence="10" id="KW-1185">Reference proteome</keyword>
<comment type="catalytic activity">
    <reaction evidence="6">
        <text>queuosine(34) in tRNA(Asp) + GDP-alpha-D-mannose = O-4''-alpha-D-mannosylqueuosine(34) in tRNA(Asp) + GDP + H(+)</text>
        <dbReference type="Rhea" id="RHEA:12885"/>
        <dbReference type="Rhea" id="RHEA-COMP:18572"/>
        <dbReference type="Rhea" id="RHEA-COMP:18581"/>
        <dbReference type="ChEBI" id="CHEBI:15378"/>
        <dbReference type="ChEBI" id="CHEBI:57527"/>
        <dbReference type="ChEBI" id="CHEBI:58189"/>
        <dbReference type="ChEBI" id="CHEBI:194431"/>
        <dbReference type="ChEBI" id="CHEBI:194442"/>
        <dbReference type="EC" id="2.4.1.110"/>
    </reaction>
    <physiologicalReaction direction="left-to-right" evidence="6">
        <dbReference type="Rhea" id="RHEA:12886"/>
    </physiologicalReaction>
</comment>
<dbReference type="Pfam" id="PF00534">
    <property type="entry name" value="Glycos_transf_1"/>
    <property type="match status" value="1"/>
</dbReference>
<keyword evidence="3" id="KW-0808">Transferase</keyword>
<organism evidence="9 10">
    <name type="scientific">Pseudohalioglobus sediminis</name>
    <dbReference type="NCBI Taxonomy" id="2606449"/>
    <lineage>
        <taxon>Bacteria</taxon>
        <taxon>Pseudomonadati</taxon>
        <taxon>Pseudomonadota</taxon>
        <taxon>Gammaproteobacteria</taxon>
        <taxon>Cellvibrionales</taxon>
        <taxon>Halieaceae</taxon>
        <taxon>Pseudohalioglobus</taxon>
    </lineage>
</organism>
<evidence type="ECO:0000313" key="9">
    <source>
        <dbReference type="EMBL" id="KAA1193333.1"/>
    </source>
</evidence>
<feature type="domain" description="Glycosyl transferase family 1" evidence="7">
    <location>
        <begin position="218"/>
        <end position="332"/>
    </location>
</feature>
<evidence type="ECO:0000256" key="1">
    <source>
        <dbReference type="ARBA" id="ARBA00009481"/>
    </source>
</evidence>
<gene>
    <name evidence="9" type="ORF">F0M18_05690</name>
</gene>
<evidence type="ECO:0000256" key="4">
    <source>
        <dbReference type="ARBA" id="ARBA00044517"/>
    </source>
</evidence>
<dbReference type="InterPro" id="IPR022701">
    <property type="entry name" value="QTMAN_N"/>
</dbReference>
<evidence type="ECO:0000256" key="5">
    <source>
        <dbReference type="ARBA" id="ARBA00044539"/>
    </source>
</evidence>
<proteinExistence type="inferred from homology"/>
<name>A0A5B0X233_9GAMM</name>
<comment type="caution">
    <text evidence="9">The sequence shown here is derived from an EMBL/GenBank/DDBJ whole genome shotgun (WGS) entry which is preliminary data.</text>
</comment>
<sequence>MRMIWPACWHDSTITRAISARPEQRMRVLLLSAYAAQSHRYWQAALQQMFPRWSWTVLELPPRYFSWRVRGNPLYWSIAERELLQAPHDLLIATSMSDLATLRGLVPALGEIPALLYFHENQFAYPQDKQQHSLLEAQMVSLYGALAADTIAFNSRFNRDTFLDGCDALLARLPDRVPAGVVTSLRDKSCILPVPLMPAEPRAGQGAATPDRRAGIRLLWSARFEHDKGGEGLLRILHNLEAAQEDFEVAVTGQQFRRSPPVFAEIEREFSHRLVQFGYVDSEARYTELMQWANVALSTALHEFQGLALMRAVQCGCVPVVPDRLVYREIYDPLYRYPSSPQTPASEAAAAAELICAFGKALPPPPDLSAYFPQVLSGRYERTIRALQDSNR</sequence>
<dbReference type="PANTHER" id="PTHR13615:SF3">
    <property type="entry name" value="GLYCOSYLTRANSFERASE-LIKE DOMAIN-CONTAINING PROTEIN 1"/>
    <property type="match status" value="1"/>
</dbReference>
<reference evidence="9 10" key="1">
    <citation type="submission" date="2019-09" db="EMBL/GenBank/DDBJ databases">
        <authorList>
            <person name="Chen X.-Y."/>
        </authorList>
    </citation>
    <scope>NUCLEOTIDE SEQUENCE [LARGE SCALE GENOMIC DNA]</scope>
    <source>
        <strain evidence="9 10">NY5</strain>
    </source>
</reference>